<evidence type="ECO:0000256" key="3">
    <source>
        <dbReference type="ARBA" id="ARBA00022519"/>
    </source>
</evidence>
<dbReference type="GO" id="GO:0009247">
    <property type="term" value="P:glycolipid biosynthetic process"/>
    <property type="evidence" value="ECO:0007669"/>
    <property type="project" value="UniProtKB-ARBA"/>
</dbReference>
<accession>W0E6S1</accession>
<comment type="subcellular location">
    <subcellularLocation>
        <location evidence="1">Cell inner membrane</location>
    </subcellularLocation>
</comment>
<keyword evidence="4 7" id="KW-0808">Transferase</keyword>
<dbReference type="HOGENOM" id="CLU_075030_0_0_6"/>
<dbReference type="eggNOG" id="COG1560">
    <property type="taxonomic scope" value="Bacteria"/>
</dbReference>
<proteinExistence type="predicted"/>
<dbReference type="CDD" id="cd07984">
    <property type="entry name" value="LPLAT_LABLAT-like"/>
    <property type="match status" value="1"/>
</dbReference>
<dbReference type="Pfam" id="PF03279">
    <property type="entry name" value="Lip_A_acyltrans"/>
    <property type="match status" value="1"/>
</dbReference>
<dbReference type="KEGG" id="mpur:MARPU_14450"/>
<reference evidence="7 8" key="1">
    <citation type="submission" date="2013-12" db="EMBL/GenBank/DDBJ databases">
        <authorList>
            <consortium name="DOE Joint Genome Institute"/>
            <person name="Bryant D.A."/>
            <person name="Huntemann M."/>
            <person name="Han J."/>
            <person name="Chen A."/>
            <person name="Kyrpides N."/>
            <person name="Mavromatis K."/>
            <person name="Markowitz V."/>
            <person name="Palaniappan K."/>
            <person name="Ivanova N."/>
            <person name="Schaumberg A."/>
            <person name="Pati A."/>
            <person name="Liolios K."/>
            <person name="Nordberg H.P."/>
            <person name="Cantor M.N."/>
            <person name="Hua S.X."/>
            <person name="Woyke T."/>
        </authorList>
    </citation>
    <scope>NUCLEOTIDE SEQUENCE [LARGE SCALE GENOMIC DNA]</scope>
    <source>
        <strain evidence="7 8">984</strain>
    </source>
</reference>
<keyword evidence="6 7" id="KW-0012">Acyltransferase</keyword>
<dbReference type="InterPro" id="IPR004960">
    <property type="entry name" value="LipA_acyltrans"/>
</dbReference>
<keyword evidence="5" id="KW-0472">Membrane</keyword>
<evidence type="ECO:0000313" key="8">
    <source>
        <dbReference type="Proteomes" id="UP000005275"/>
    </source>
</evidence>
<evidence type="ECO:0000256" key="1">
    <source>
        <dbReference type="ARBA" id="ARBA00004533"/>
    </source>
</evidence>
<evidence type="ECO:0000313" key="7">
    <source>
        <dbReference type="EMBL" id="AHF04909.1"/>
    </source>
</evidence>
<evidence type="ECO:0000256" key="4">
    <source>
        <dbReference type="ARBA" id="ARBA00022679"/>
    </source>
</evidence>
<gene>
    <name evidence="7" type="ORF">MARPU_14450</name>
</gene>
<evidence type="ECO:0000256" key="5">
    <source>
        <dbReference type="ARBA" id="ARBA00023136"/>
    </source>
</evidence>
<dbReference type="AlphaFoldDB" id="W0E6S1"/>
<dbReference type="GO" id="GO:0005886">
    <property type="term" value="C:plasma membrane"/>
    <property type="evidence" value="ECO:0007669"/>
    <property type="project" value="UniProtKB-SubCell"/>
</dbReference>
<protein>
    <submittedName>
        <fullName evidence="7">Lipid A biosynthesis acyltransferase</fullName>
    </submittedName>
</protein>
<keyword evidence="3" id="KW-0997">Cell inner membrane</keyword>
<evidence type="ECO:0000256" key="6">
    <source>
        <dbReference type="ARBA" id="ARBA00023315"/>
    </source>
</evidence>
<keyword evidence="2" id="KW-1003">Cell membrane</keyword>
<organism evidence="7 8">
    <name type="scientific">Marichromatium purpuratum 984</name>
    <dbReference type="NCBI Taxonomy" id="765910"/>
    <lineage>
        <taxon>Bacteria</taxon>
        <taxon>Pseudomonadati</taxon>
        <taxon>Pseudomonadota</taxon>
        <taxon>Gammaproteobacteria</taxon>
        <taxon>Chromatiales</taxon>
        <taxon>Chromatiaceae</taxon>
        <taxon>Marichromatium</taxon>
    </lineage>
</organism>
<dbReference type="STRING" id="765910.MARPU_14450"/>
<dbReference type="GO" id="GO:0016746">
    <property type="term" value="F:acyltransferase activity"/>
    <property type="evidence" value="ECO:0007669"/>
    <property type="project" value="UniProtKB-KW"/>
</dbReference>
<dbReference type="EMBL" id="CP007031">
    <property type="protein sequence ID" value="AHF04909.1"/>
    <property type="molecule type" value="Genomic_DNA"/>
</dbReference>
<evidence type="ECO:0000256" key="2">
    <source>
        <dbReference type="ARBA" id="ARBA00022475"/>
    </source>
</evidence>
<dbReference type="PANTHER" id="PTHR30606">
    <property type="entry name" value="LIPID A BIOSYNTHESIS LAUROYL ACYLTRANSFERASE"/>
    <property type="match status" value="1"/>
</dbReference>
<dbReference type="OrthoDB" id="9808633at2"/>
<dbReference type="PANTHER" id="PTHR30606:SF10">
    <property type="entry name" value="PHOSPHATIDYLINOSITOL MANNOSIDE ACYLTRANSFERASE"/>
    <property type="match status" value="1"/>
</dbReference>
<keyword evidence="8" id="KW-1185">Reference proteome</keyword>
<name>W0E6S1_MARPU</name>
<dbReference type="Proteomes" id="UP000005275">
    <property type="component" value="Chromosome"/>
</dbReference>
<sequence length="333" mass="37003">MARARMLIRDLLLWLHWYPLRWLAQRLPPSWLHALGRWLGAVVALLARGKAAEFVAVMDAAPALAALPRRRRWVRRAFQNRLCNELEVLVYPRLEPARMAGFVRCDDWSELDAALARGQGAMLLLAHFGANQMAMPALGHAGYRMCQVGGSPLVWRERISHRRFSPLEARTLELRWRHERALPVRHIDVFGSLRPAFACLRANQVLGIAIDGAAGSDWAEVDFLGARARFSTGALRIAARTGCAVLPTFLVREASGVCRLEIGAPLERIADPTDPVALGAVTQDYARLLERRVIAHPCHYLPFLALRRMTALKEGEPPLLLETPSAPPGGLPA</sequence>